<dbReference type="PANTHER" id="PTHR17039:SF0">
    <property type="entry name" value="U3 SMALL NUCLEOLAR RIBONUCLEOPROTEIN PROTEIN MPP10"/>
    <property type="match status" value="1"/>
</dbReference>
<evidence type="ECO:0000256" key="3">
    <source>
        <dbReference type="ARBA" id="ARBA00022552"/>
    </source>
</evidence>
<comment type="subcellular location">
    <subcellularLocation>
        <location evidence="1">Nucleus</location>
        <location evidence="1">Nucleolus</location>
    </subcellularLocation>
</comment>
<protein>
    <submittedName>
        <fullName evidence="8">Uncharacterized protein</fullName>
    </submittedName>
</protein>
<dbReference type="GO" id="GO:0006364">
    <property type="term" value="P:rRNA processing"/>
    <property type="evidence" value="ECO:0007669"/>
    <property type="project" value="UniProtKB-KW"/>
</dbReference>
<evidence type="ECO:0000313" key="8">
    <source>
        <dbReference type="EMBL" id="KAF6164087.1"/>
    </source>
</evidence>
<keyword evidence="2" id="KW-0690">Ribosome biogenesis</keyword>
<evidence type="ECO:0000256" key="1">
    <source>
        <dbReference type="ARBA" id="ARBA00004604"/>
    </source>
</evidence>
<sequence length="302" mass="34421">MPLFLQGRFDHVDRAPKETKELDESKSKKGLTEIYEESVQKKTGFVPNAEEDKLEKEISTRMKELQFLLSQFSYKPKPIIEDMSIQTNVPALAMEEIAPVAVSDAAMLAPEEVFAGKGDIKEEVELTREERKQRRANKKRKFKATATKKMGSTPLDFTMLNPSDGTSIKFVFKKNKRYPHGRRRPLVRKILSHDKDNYEWGSGSRNAIEGGNQGFMGPQMHNRFKNAGKPQIPKKIKMPDLESLCLRCGPARHWVRDCKTPWVPKVKVQANHITTDITSITMKLTVSDVFGDTDADMDQHTE</sequence>
<evidence type="ECO:0000256" key="4">
    <source>
        <dbReference type="ARBA" id="ARBA00023242"/>
    </source>
</evidence>
<gene>
    <name evidence="8" type="ORF">GIB67_017671</name>
</gene>
<proteinExistence type="inferred from homology"/>
<evidence type="ECO:0000256" key="5">
    <source>
        <dbReference type="ARBA" id="ARBA00023274"/>
    </source>
</evidence>
<feature type="region of interest" description="Disordered" evidence="7">
    <location>
        <begin position="10"/>
        <end position="29"/>
    </location>
</feature>
<keyword evidence="3" id="KW-0698">rRNA processing</keyword>
<keyword evidence="4" id="KW-0539">Nucleus</keyword>
<dbReference type="PANTHER" id="PTHR17039">
    <property type="entry name" value="U3 SMALL NUCLEOLAR RIBONUCLEOPROTEIN PROTEIN MPP10"/>
    <property type="match status" value="1"/>
</dbReference>
<dbReference type="Proteomes" id="UP000541444">
    <property type="component" value="Unassembled WGS sequence"/>
</dbReference>
<evidence type="ECO:0000256" key="6">
    <source>
        <dbReference type="ARBA" id="ARBA00029455"/>
    </source>
</evidence>
<dbReference type="InterPro" id="IPR012173">
    <property type="entry name" value="Mpp10"/>
</dbReference>
<comment type="caution">
    <text evidence="8">The sequence shown here is derived from an EMBL/GenBank/DDBJ whole genome shotgun (WGS) entry which is preliminary data.</text>
</comment>
<reference evidence="8 9" key="1">
    <citation type="journal article" date="2020" name="IScience">
        <title>Genome Sequencing of the Endangered Kingdonia uniflora (Circaeasteraceae, Ranunculales) Reveals Potential Mechanisms of Evolutionary Specialization.</title>
        <authorList>
            <person name="Sun Y."/>
            <person name="Deng T."/>
            <person name="Zhang A."/>
            <person name="Moore M.J."/>
            <person name="Landis J.B."/>
            <person name="Lin N."/>
            <person name="Zhang H."/>
            <person name="Zhang X."/>
            <person name="Huang J."/>
            <person name="Zhang X."/>
            <person name="Sun H."/>
            <person name="Wang H."/>
        </authorList>
    </citation>
    <scope>NUCLEOTIDE SEQUENCE [LARGE SCALE GENOMIC DNA]</scope>
    <source>
        <strain evidence="8">TB1705</strain>
        <tissue evidence="8">Leaf</tissue>
    </source>
</reference>
<dbReference type="AlphaFoldDB" id="A0A7J7NAB6"/>
<dbReference type="Pfam" id="PF04006">
    <property type="entry name" value="Mpp10"/>
    <property type="match status" value="1"/>
</dbReference>
<dbReference type="GO" id="GO:0032040">
    <property type="term" value="C:small-subunit processome"/>
    <property type="evidence" value="ECO:0007669"/>
    <property type="project" value="TreeGrafter"/>
</dbReference>
<name>A0A7J7NAB6_9MAGN</name>
<evidence type="ECO:0000256" key="7">
    <source>
        <dbReference type="SAM" id="MobiDB-lite"/>
    </source>
</evidence>
<dbReference type="GO" id="GO:0034457">
    <property type="term" value="C:Mpp10 complex"/>
    <property type="evidence" value="ECO:0007669"/>
    <property type="project" value="InterPro"/>
</dbReference>
<evidence type="ECO:0000256" key="2">
    <source>
        <dbReference type="ARBA" id="ARBA00022517"/>
    </source>
</evidence>
<keyword evidence="9" id="KW-1185">Reference proteome</keyword>
<dbReference type="OrthoDB" id="445326at2759"/>
<evidence type="ECO:0000313" key="9">
    <source>
        <dbReference type="Proteomes" id="UP000541444"/>
    </source>
</evidence>
<organism evidence="8 9">
    <name type="scientific">Kingdonia uniflora</name>
    <dbReference type="NCBI Taxonomy" id="39325"/>
    <lineage>
        <taxon>Eukaryota</taxon>
        <taxon>Viridiplantae</taxon>
        <taxon>Streptophyta</taxon>
        <taxon>Embryophyta</taxon>
        <taxon>Tracheophyta</taxon>
        <taxon>Spermatophyta</taxon>
        <taxon>Magnoliopsida</taxon>
        <taxon>Ranunculales</taxon>
        <taxon>Circaeasteraceae</taxon>
        <taxon>Kingdonia</taxon>
    </lineage>
</organism>
<accession>A0A7J7NAB6</accession>
<comment type="similarity">
    <text evidence="6">Belongs to the MPP10 family.</text>
</comment>
<dbReference type="EMBL" id="JACGCM010000940">
    <property type="protein sequence ID" value="KAF6164087.1"/>
    <property type="molecule type" value="Genomic_DNA"/>
</dbReference>
<dbReference type="GO" id="GO:0005732">
    <property type="term" value="C:sno(s)RNA-containing ribonucleoprotein complex"/>
    <property type="evidence" value="ECO:0007669"/>
    <property type="project" value="InterPro"/>
</dbReference>
<keyword evidence="5" id="KW-0687">Ribonucleoprotein</keyword>